<dbReference type="Pfam" id="PF02518">
    <property type="entry name" value="HATPase_c"/>
    <property type="match status" value="1"/>
</dbReference>
<dbReference type="SUPFAM" id="SSF55874">
    <property type="entry name" value="ATPase domain of HSP90 chaperone/DNA topoisomerase II/histidine kinase"/>
    <property type="match status" value="1"/>
</dbReference>
<dbReference type="InterPro" id="IPR036890">
    <property type="entry name" value="HATPase_C_sf"/>
</dbReference>
<dbReference type="AlphaFoldDB" id="A0A3R7X616"/>
<keyword evidence="2" id="KW-0418">Kinase</keyword>
<dbReference type="Proteomes" id="UP000284763">
    <property type="component" value="Unassembled WGS sequence"/>
</dbReference>
<proteinExistence type="predicted"/>
<gene>
    <name evidence="2" type="ORF">D5R95_06225</name>
</gene>
<dbReference type="SMART" id="SM00387">
    <property type="entry name" value="HATPase_c"/>
    <property type="match status" value="1"/>
</dbReference>
<evidence type="ECO:0000313" key="2">
    <source>
        <dbReference type="EMBL" id="RQD83516.1"/>
    </source>
</evidence>
<dbReference type="EMBL" id="QZAB01000393">
    <property type="protein sequence ID" value="RQD83516.1"/>
    <property type="molecule type" value="Genomic_DNA"/>
</dbReference>
<dbReference type="InterPro" id="IPR005467">
    <property type="entry name" value="His_kinase_dom"/>
</dbReference>
<evidence type="ECO:0000259" key="1">
    <source>
        <dbReference type="PROSITE" id="PS50109"/>
    </source>
</evidence>
<sequence>MRHISQMNSSVNVPVDLEVDVDELYLNMDITIPLGMIINEIVTNSFKHAFDGKDKGHISISFKENDDGYELVVKDDGIGIPESLEQMNFNTLGLKVINLLVTQLQGDLRLDNLDGTCYTISIPKEV</sequence>
<dbReference type="GO" id="GO:0016301">
    <property type="term" value="F:kinase activity"/>
    <property type="evidence" value="ECO:0007669"/>
    <property type="project" value="UniProtKB-KW"/>
</dbReference>
<name>A0A3R7X616_9EURY</name>
<accession>A0A3R7X616</accession>
<dbReference type="PANTHER" id="PTHR43065:SF23">
    <property type="entry name" value="SENSOR HISTIDINE KINASE PDTAS"/>
    <property type="match status" value="1"/>
</dbReference>
<protein>
    <submittedName>
        <fullName evidence="2">Sensor histidine kinase</fullName>
    </submittedName>
</protein>
<feature type="domain" description="Histidine kinase" evidence="1">
    <location>
        <begin position="34"/>
        <end position="126"/>
    </location>
</feature>
<dbReference type="PANTHER" id="PTHR43065">
    <property type="entry name" value="SENSOR HISTIDINE KINASE"/>
    <property type="match status" value="1"/>
</dbReference>
<dbReference type="PROSITE" id="PS50109">
    <property type="entry name" value="HIS_KIN"/>
    <property type="match status" value="1"/>
</dbReference>
<organism evidence="2 3">
    <name type="scientific">Methanosalsum natronophilum</name>
    <dbReference type="NCBI Taxonomy" id="768733"/>
    <lineage>
        <taxon>Archaea</taxon>
        <taxon>Methanobacteriati</taxon>
        <taxon>Methanobacteriota</taxon>
        <taxon>Stenosarchaea group</taxon>
        <taxon>Methanomicrobia</taxon>
        <taxon>Methanosarcinales</taxon>
        <taxon>Methanosarcinaceae</taxon>
        <taxon>Methanosalsum</taxon>
    </lineage>
</organism>
<evidence type="ECO:0000313" key="3">
    <source>
        <dbReference type="Proteomes" id="UP000284763"/>
    </source>
</evidence>
<reference evidence="2 3" key="1">
    <citation type="submission" date="2018-08" db="EMBL/GenBank/DDBJ databases">
        <title>The metabolism and importance of syntrophic acetate oxidation coupled to methane or sulfide production in haloalkaline environments.</title>
        <authorList>
            <person name="Timmers P.H.A."/>
            <person name="Vavourakis C.D."/>
            <person name="Sorokin D.Y."/>
            <person name="Sinninghe Damste J.S."/>
            <person name="Muyzer G."/>
            <person name="Stams A.J.M."/>
            <person name="Plugge C.M."/>
        </authorList>
    </citation>
    <scope>NUCLEOTIDE SEQUENCE [LARGE SCALE GENOMIC DNA]</scope>
    <source>
        <strain evidence="2">MSAO_Arc3</strain>
    </source>
</reference>
<comment type="caution">
    <text evidence="2">The sequence shown here is derived from an EMBL/GenBank/DDBJ whole genome shotgun (WGS) entry which is preliminary data.</text>
</comment>
<dbReference type="InterPro" id="IPR003594">
    <property type="entry name" value="HATPase_dom"/>
</dbReference>
<keyword evidence="2" id="KW-0808">Transferase</keyword>
<dbReference type="Gene3D" id="3.30.565.10">
    <property type="entry name" value="Histidine kinase-like ATPase, C-terminal domain"/>
    <property type="match status" value="1"/>
</dbReference>